<sequence>MFNCYFEPPMNALSIDNDPVQGISIDNSRLTLPSGECTLSFSVHINDGTPVVNKKVELAFINTITHNVVDLPLVQDDKSHWGGSAVLPADASGQAQFSLKVPVPLPENLKLRAMLQDEPAYQDGKNTLTFSLKETVNDHTAEVDKLVIVSGDKQFTALDGDDFSPLVVRAFHGTTPVQNATVTFTSASPASASVVGTPAPTDADGVTRVLLAKHTQPGVFTVTARCGTASPVVFNLALGPQSSQLEVTFERDDIAIHLRNDNSGVCRAYVHTRGTAIGWPYIHGHAAVSAPEVIMLRQTAGGGESASVELISDATGLLSPVTGNGALEIAPKKRGNASVGFDIFIRPLRPVHKDITVRITDA</sequence>
<evidence type="ECO:0008006" key="3">
    <source>
        <dbReference type="Google" id="ProtNLM"/>
    </source>
</evidence>
<dbReference type="Gene3D" id="2.60.40.10">
    <property type="entry name" value="Immunoglobulins"/>
    <property type="match status" value="1"/>
</dbReference>
<dbReference type="EMBL" id="CP023526">
    <property type="protein sequence ID" value="ATF95414.1"/>
    <property type="molecule type" value="Genomic_DNA"/>
</dbReference>
<proteinExistence type="predicted"/>
<dbReference type="SUPFAM" id="SSF49373">
    <property type="entry name" value="Invasin/intimin cell-adhesion fragments"/>
    <property type="match status" value="1"/>
</dbReference>
<dbReference type="AlphaFoldDB" id="A0A291E5S3"/>
<geneLocation type="plasmid" evidence="1">
    <name>unnamed</name>
</geneLocation>
<gene>
    <name evidence="1" type="ORF">CO704_25345</name>
</gene>
<dbReference type="InterPro" id="IPR013783">
    <property type="entry name" value="Ig-like_fold"/>
</dbReference>
<dbReference type="InterPro" id="IPR008964">
    <property type="entry name" value="Invasin/intimin_cell_adhesion"/>
</dbReference>
<evidence type="ECO:0000313" key="1">
    <source>
        <dbReference type="EMBL" id="ATF95414.1"/>
    </source>
</evidence>
<reference evidence="1 2" key="1">
    <citation type="submission" date="2017-09" db="EMBL/GenBank/DDBJ databases">
        <title>FDA dAtabase for Regulatory Grade micrObial Sequences (FDA-ARGOS): Supporting development and validation of Infectious Disease Dx tests.</title>
        <authorList>
            <person name="Minogue T."/>
            <person name="Wolcott M."/>
            <person name="Wasieloski L."/>
            <person name="Aguilar W."/>
            <person name="Moore D."/>
            <person name="Tallon L."/>
            <person name="Sadzewicz L."/>
            <person name="Ott S."/>
            <person name="Zhao X."/>
            <person name="Nagaraj S."/>
            <person name="Vavikolanu K."/>
            <person name="Aluvathingal J."/>
            <person name="Nadendla S."/>
            <person name="Sichtig H."/>
        </authorList>
    </citation>
    <scope>NUCLEOTIDE SEQUENCE [LARGE SCALE GENOMIC DNA]</scope>
    <source>
        <strain evidence="1 2">FDAARGOS_392</strain>
        <plasmid evidence="2">Plasmid unnamed</plasmid>
    </source>
</reference>
<keyword evidence="1" id="KW-0614">Plasmid</keyword>
<organism evidence="1 2">
    <name type="scientific">Cedecea neteri</name>
    <dbReference type="NCBI Taxonomy" id="158822"/>
    <lineage>
        <taxon>Bacteria</taxon>
        <taxon>Pseudomonadati</taxon>
        <taxon>Pseudomonadota</taxon>
        <taxon>Gammaproteobacteria</taxon>
        <taxon>Enterobacterales</taxon>
        <taxon>Enterobacteriaceae</taxon>
        <taxon>Cedecea</taxon>
    </lineage>
</organism>
<name>A0A291E5S3_9ENTR</name>
<accession>A0A291E5S3</accession>
<protein>
    <recommendedName>
        <fullName evidence="3">Invasin</fullName>
    </recommendedName>
</protein>
<dbReference type="Proteomes" id="UP000217979">
    <property type="component" value="Plasmid unnamed"/>
</dbReference>
<evidence type="ECO:0000313" key="2">
    <source>
        <dbReference type="Proteomes" id="UP000217979"/>
    </source>
</evidence>